<dbReference type="InterPro" id="IPR036259">
    <property type="entry name" value="MFS_trans_sf"/>
</dbReference>
<dbReference type="AlphaFoldDB" id="A0A2T3YQQ0"/>
<evidence type="ECO:0000256" key="4">
    <source>
        <dbReference type="ARBA" id="ARBA00023136"/>
    </source>
</evidence>
<evidence type="ECO:0000256" key="5">
    <source>
        <dbReference type="SAM" id="MobiDB-lite"/>
    </source>
</evidence>
<gene>
    <name evidence="7" type="ORF">M441DRAFT_63127</name>
</gene>
<dbReference type="GO" id="GO:0022857">
    <property type="term" value="F:transmembrane transporter activity"/>
    <property type="evidence" value="ECO:0007669"/>
    <property type="project" value="InterPro"/>
</dbReference>
<dbReference type="Proteomes" id="UP000240493">
    <property type="component" value="Unassembled WGS sequence"/>
</dbReference>
<protein>
    <recommendedName>
        <fullName evidence="9">Major facilitator superfamily (MFS) profile domain-containing protein</fullName>
    </recommendedName>
</protein>
<dbReference type="SUPFAM" id="SSF103473">
    <property type="entry name" value="MFS general substrate transporter"/>
    <property type="match status" value="1"/>
</dbReference>
<evidence type="ECO:0008006" key="9">
    <source>
        <dbReference type="Google" id="ProtNLM"/>
    </source>
</evidence>
<dbReference type="Gene3D" id="1.20.1250.20">
    <property type="entry name" value="MFS general substrate transporter like domains"/>
    <property type="match status" value="1"/>
</dbReference>
<dbReference type="OrthoDB" id="194139at2759"/>
<reference evidence="7 8" key="1">
    <citation type="submission" date="2016-07" db="EMBL/GenBank/DDBJ databases">
        <title>Multiple horizontal gene transfer events from other fungi enriched the ability of initially mycotrophic Trichoderma (Ascomycota) to feed on dead plant biomass.</title>
        <authorList>
            <consortium name="DOE Joint Genome Institute"/>
            <person name="Aerts A."/>
            <person name="Atanasova L."/>
            <person name="Chenthamara K."/>
            <person name="Zhang J."/>
            <person name="Grujic M."/>
            <person name="Henrissat B."/>
            <person name="Kuo A."/>
            <person name="Salamov A."/>
            <person name="Lipzen A."/>
            <person name="Labutti K."/>
            <person name="Barry K."/>
            <person name="Miao Y."/>
            <person name="Rahimi M.J."/>
            <person name="Shen Q."/>
            <person name="Grigoriev I.V."/>
            <person name="Kubicek C.P."/>
            <person name="Druzhinina I.S."/>
        </authorList>
    </citation>
    <scope>NUCLEOTIDE SEQUENCE [LARGE SCALE GENOMIC DNA]</scope>
    <source>
        <strain evidence="7 8">CBS 433.97</strain>
    </source>
</reference>
<dbReference type="GO" id="GO:0016020">
    <property type="term" value="C:membrane"/>
    <property type="evidence" value="ECO:0007669"/>
    <property type="project" value="UniProtKB-SubCell"/>
</dbReference>
<dbReference type="InterPro" id="IPR011701">
    <property type="entry name" value="MFS"/>
</dbReference>
<feature type="transmembrane region" description="Helical" evidence="6">
    <location>
        <begin position="97"/>
        <end position="114"/>
    </location>
</feature>
<feature type="transmembrane region" description="Helical" evidence="6">
    <location>
        <begin position="161"/>
        <end position="180"/>
    </location>
</feature>
<keyword evidence="4 6" id="KW-0472">Membrane</keyword>
<feature type="transmembrane region" description="Helical" evidence="6">
    <location>
        <begin position="126"/>
        <end position="149"/>
    </location>
</feature>
<proteinExistence type="predicted"/>
<feature type="transmembrane region" description="Helical" evidence="6">
    <location>
        <begin position="221"/>
        <end position="242"/>
    </location>
</feature>
<feature type="transmembrane region" description="Helical" evidence="6">
    <location>
        <begin position="302"/>
        <end position="323"/>
    </location>
</feature>
<sequence>MPDMENPDSDRPLEDVDATPLLGDRSSRGFQSLFTRQIPTASLLLYVCLFLVMELGGSLPANSLVQVVEEALCREMRGAPDCGADDDVQSSLAILMGWYHTAMILPGLLTVLPYGMLADRYGQKPFLVLSTFGIALTGACVRIICFWPEKFSIHALWATQLLYFIGGGLPVSNAIVFANITSLTTDVSRSSVFSFIIALSLGPRLIATIVASRLIELYGPWLPLWFSLGFLVATCLLSFFIIEPKKKVKHLDDSVSDDANAYSSSEQPTAAAGSRQLKDKILRSFQEARAGASFLMQKSSSFTIRIIVCLIFMTLAWQCSGVSEQLMRRRFGWSWAKLSYVTALQIIVGIISCMIILPIASYIMSSKFTMSATARDLSVARACGAVFIFGAIITTLTPNGFGMLIGVVLFNLGTVYNQVLKSLLVVVVGENSVVLFSGLNILETIGNLTSAPLVAQAFKFGLWLGGIWMALPVMFSGSFALIGLLVLGVKNSN</sequence>
<keyword evidence="2 6" id="KW-0812">Transmembrane</keyword>
<feature type="transmembrane region" description="Helical" evidence="6">
    <location>
        <begin position="462"/>
        <end position="487"/>
    </location>
</feature>
<dbReference type="PANTHER" id="PTHR23507">
    <property type="entry name" value="ZGC:174356"/>
    <property type="match status" value="1"/>
</dbReference>
<name>A0A2T3YQQ0_TRIA4</name>
<evidence type="ECO:0000256" key="6">
    <source>
        <dbReference type="SAM" id="Phobius"/>
    </source>
</evidence>
<feature type="transmembrane region" description="Helical" evidence="6">
    <location>
        <begin position="192"/>
        <end position="215"/>
    </location>
</feature>
<evidence type="ECO:0000256" key="1">
    <source>
        <dbReference type="ARBA" id="ARBA00004141"/>
    </source>
</evidence>
<evidence type="ECO:0000256" key="2">
    <source>
        <dbReference type="ARBA" id="ARBA00022692"/>
    </source>
</evidence>
<accession>A0A2T3YQQ0</accession>
<feature type="transmembrane region" description="Helical" evidence="6">
    <location>
        <begin position="343"/>
        <end position="365"/>
    </location>
</feature>
<evidence type="ECO:0000256" key="3">
    <source>
        <dbReference type="ARBA" id="ARBA00022989"/>
    </source>
</evidence>
<evidence type="ECO:0000313" key="8">
    <source>
        <dbReference type="Proteomes" id="UP000240493"/>
    </source>
</evidence>
<dbReference type="EMBL" id="KZ679289">
    <property type="protein sequence ID" value="PTB34895.1"/>
    <property type="molecule type" value="Genomic_DNA"/>
</dbReference>
<dbReference type="Pfam" id="PF07690">
    <property type="entry name" value="MFS_1"/>
    <property type="match status" value="1"/>
</dbReference>
<comment type="subcellular location">
    <subcellularLocation>
        <location evidence="1">Membrane</location>
        <topology evidence="1">Multi-pass membrane protein</topology>
    </subcellularLocation>
</comment>
<evidence type="ECO:0000313" key="7">
    <source>
        <dbReference type="EMBL" id="PTB34895.1"/>
    </source>
</evidence>
<organism evidence="7 8">
    <name type="scientific">Trichoderma asperellum (strain ATCC 204424 / CBS 433.97 / NBRC 101777)</name>
    <dbReference type="NCBI Taxonomy" id="1042311"/>
    <lineage>
        <taxon>Eukaryota</taxon>
        <taxon>Fungi</taxon>
        <taxon>Dikarya</taxon>
        <taxon>Ascomycota</taxon>
        <taxon>Pezizomycotina</taxon>
        <taxon>Sordariomycetes</taxon>
        <taxon>Hypocreomycetidae</taxon>
        <taxon>Hypocreales</taxon>
        <taxon>Hypocreaceae</taxon>
        <taxon>Trichoderma</taxon>
    </lineage>
</organism>
<keyword evidence="3 6" id="KW-1133">Transmembrane helix</keyword>
<dbReference type="PANTHER" id="PTHR23507:SF1">
    <property type="entry name" value="FI18259P1-RELATED"/>
    <property type="match status" value="1"/>
</dbReference>
<keyword evidence="8" id="KW-1185">Reference proteome</keyword>
<feature type="region of interest" description="Disordered" evidence="5">
    <location>
        <begin position="1"/>
        <end position="22"/>
    </location>
</feature>